<dbReference type="SUPFAM" id="SSF53850">
    <property type="entry name" value="Periplasmic binding protein-like II"/>
    <property type="match status" value="1"/>
</dbReference>
<protein>
    <recommendedName>
        <fullName evidence="2">histidine kinase</fullName>
        <ecNumber evidence="2">2.7.13.3</ecNumber>
    </recommendedName>
</protein>
<dbReference type="PANTHER" id="PTHR35841:SF1">
    <property type="entry name" value="PHOSPHONATES-BINDING PERIPLASMIC PROTEIN"/>
    <property type="match status" value="1"/>
</dbReference>
<feature type="domain" description="Signal transduction histidine kinase dimerisation/phosphoacceptor" evidence="4">
    <location>
        <begin position="352"/>
        <end position="422"/>
    </location>
</feature>
<evidence type="ECO:0000256" key="1">
    <source>
        <dbReference type="ARBA" id="ARBA00000085"/>
    </source>
</evidence>
<proteinExistence type="predicted"/>
<dbReference type="PANTHER" id="PTHR35841">
    <property type="entry name" value="PHOSPHONATES-BINDING PERIPLASMIC PROTEIN"/>
    <property type="match status" value="1"/>
</dbReference>
<accession>A0A388SCL8</accession>
<dbReference type="Proteomes" id="UP000266091">
    <property type="component" value="Unassembled WGS sequence"/>
</dbReference>
<organism evidence="5 6">
    <name type="scientific">Mesosutterella multiformis</name>
    <dbReference type="NCBI Taxonomy" id="2259133"/>
    <lineage>
        <taxon>Bacteria</taxon>
        <taxon>Pseudomonadati</taxon>
        <taxon>Pseudomonadota</taxon>
        <taxon>Betaproteobacteria</taxon>
        <taxon>Burkholderiales</taxon>
        <taxon>Sutterellaceae</taxon>
        <taxon>Mesosutterella</taxon>
    </lineage>
</organism>
<dbReference type="Pfam" id="PF12974">
    <property type="entry name" value="Phosphonate-bd"/>
    <property type="match status" value="1"/>
</dbReference>
<gene>
    <name evidence="5" type="ORF">MESMUL_14260</name>
</gene>
<dbReference type="EC" id="2.7.13.3" evidence="2"/>
<evidence type="ECO:0000256" key="3">
    <source>
        <dbReference type="SAM" id="Phobius"/>
    </source>
</evidence>
<dbReference type="InterPro" id="IPR003661">
    <property type="entry name" value="HisK_dim/P_dom"/>
</dbReference>
<dbReference type="SUPFAM" id="SSF47384">
    <property type="entry name" value="Homodimeric domain of signal transducing histidine kinase"/>
    <property type="match status" value="1"/>
</dbReference>
<dbReference type="SMART" id="SM00388">
    <property type="entry name" value="HisKA"/>
    <property type="match status" value="1"/>
</dbReference>
<evidence type="ECO:0000259" key="4">
    <source>
        <dbReference type="SMART" id="SM00388"/>
    </source>
</evidence>
<dbReference type="Pfam" id="PF00512">
    <property type="entry name" value="HisKA"/>
    <property type="match status" value="1"/>
</dbReference>
<feature type="transmembrane region" description="Helical" evidence="3">
    <location>
        <begin position="295"/>
        <end position="316"/>
    </location>
</feature>
<dbReference type="AlphaFoldDB" id="A0A388SCL8"/>
<keyword evidence="3" id="KW-0472">Membrane</keyword>
<dbReference type="EMBL" id="BGZJ01000001">
    <property type="protein sequence ID" value="GBO94072.1"/>
    <property type="molecule type" value="Genomic_DNA"/>
</dbReference>
<evidence type="ECO:0000256" key="2">
    <source>
        <dbReference type="ARBA" id="ARBA00012438"/>
    </source>
</evidence>
<dbReference type="Gene3D" id="1.10.287.130">
    <property type="match status" value="1"/>
</dbReference>
<dbReference type="RefSeq" id="WP_170135117.1">
    <property type="nucleotide sequence ID" value="NZ_BGZJ01000001.1"/>
</dbReference>
<dbReference type="InterPro" id="IPR036097">
    <property type="entry name" value="HisK_dim/P_sf"/>
</dbReference>
<keyword evidence="3" id="KW-0812">Transmembrane</keyword>
<evidence type="ECO:0000313" key="5">
    <source>
        <dbReference type="EMBL" id="GBO94072.1"/>
    </source>
</evidence>
<comment type="catalytic activity">
    <reaction evidence="1">
        <text>ATP + protein L-histidine = ADP + protein N-phospho-L-histidine.</text>
        <dbReference type="EC" id="2.7.13.3"/>
    </reaction>
</comment>
<dbReference type="CDD" id="cd00082">
    <property type="entry name" value="HisKA"/>
    <property type="match status" value="1"/>
</dbReference>
<name>A0A388SCL8_9BURK</name>
<evidence type="ECO:0000313" key="6">
    <source>
        <dbReference type="Proteomes" id="UP000266091"/>
    </source>
</evidence>
<comment type="caution">
    <text evidence="5">The sequence shown here is derived from an EMBL/GenBank/DDBJ whole genome shotgun (WGS) entry which is preliminary data.</text>
</comment>
<dbReference type="GO" id="GO:0000155">
    <property type="term" value="F:phosphorelay sensor kinase activity"/>
    <property type="evidence" value="ECO:0007669"/>
    <property type="project" value="InterPro"/>
</dbReference>
<keyword evidence="6" id="KW-1185">Reference proteome</keyword>
<sequence length="454" mass="51178">MAARTAAMGSKPVITIALVDTFSPDFYLHTYVPTVDYLRTHLPQYEFRIKEIDYRDVDDGIKNVHPDFLFSSASTFGELGAFEGAHQVATKKSAQEKDAAHSLSSLFIVPAASPIHDFAEMHGRTVAITDSQSFDGWQIAKGEISKHGQDPDRFFSEVYETHYGIPDVATLVSQGFADVGVLSTCEFESMEAQGQIKRQDFRLIGVRKGISGCLRSTDQYPDVVISSMPWVSSDVMRDMTIAILSMPRNGRNFDWVVESDFQPTMDLLKSLKIGPYRYLRDMSPQGIWKRYKAEILLTVALLLAVIFHIVTLNILVRRRTAELTQALETTRRLYNERRQSHQKILNLERNSIVSQLSSMFAHEIKQPIMNISLYAAALKMYLKRAGILKEKPAELLEALESEVERSSAIVEHVRSYAKSRPTERKDTALEKLIEDALKTFPGGCVIFCGRLVQG</sequence>
<dbReference type="Gene3D" id="3.40.190.10">
    <property type="entry name" value="Periplasmic binding protein-like II"/>
    <property type="match status" value="1"/>
</dbReference>
<reference evidence="5 6" key="1">
    <citation type="journal article" date="2018" name="Int. J. Syst. Evol. Microbiol.">
        <title>Mesosutterella multiformis gen. nov., sp. nov., a member of the family Sutterellaceae and Sutterella megalosphaeroides sp. nov., isolated from human faeces.</title>
        <authorList>
            <person name="Sakamoto M."/>
            <person name="Ikeyama N."/>
            <person name="Kunihiro T."/>
            <person name="Iino T."/>
            <person name="Yuki M."/>
            <person name="Ohkuma M."/>
        </authorList>
    </citation>
    <scope>NUCLEOTIDE SEQUENCE [LARGE SCALE GENOMIC DNA]</scope>
    <source>
        <strain evidence="5 6">4NBBH2</strain>
    </source>
</reference>
<keyword evidence="3" id="KW-1133">Transmembrane helix</keyword>